<gene>
    <name evidence="1" type="ORF">Ami103574_10195</name>
</gene>
<reference evidence="1 2" key="1">
    <citation type="submission" date="2020-02" db="EMBL/GenBank/DDBJ databases">
        <authorList>
            <person name="Kim Y.B."/>
            <person name="Roh S.W."/>
        </authorList>
    </citation>
    <scope>NUCLEOTIDE SEQUENCE [LARGE SCALE GENOMIC DNA]</scope>
    <source>
        <strain evidence="1 2">DSM 103574</strain>
    </source>
</reference>
<name>A0A858BWW4_9FIRM</name>
<dbReference type="AlphaFoldDB" id="A0A858BWW4"/>
<evidence type="ECO:0000313" key="2">
    <source>
        <dbReference type="Proteomes" id="UP000466848"/>
    </source>
</evidence>
<dbReference type="Proteomes" id="UP000466848">
    <property type="component" value="Chromosome"/>
</dbReference>
<dbReference type="RefSeq" id="WP_163066909.1">
    <property type="nucleotide sequence ID" value="NZ_CP048649.1"/>
</dbReference>
<keyword evidence="2" id="KW-1185">Reference proteome</keyword>
<dbReference type="EMBL" id="CP048649">
    <property type="protein sequence ID" value="QIB69669.1"/>
    <property type="molecule type" value="Genomic_DNA"/>
</dbReference>
<sequence>MSAFLGKIHFWLYDKVLLHETLIDAIAKAATAKGYSCEDLLAASQEKYGEPVTGSLEDQINHSNIHGWLQERIYSVEKRLAFIVTELLKNEAITIEEISAIFYQNGVLAAKELELGEYTPQDLYTLIFDHMLEGMPCDHVHEIIANTEDAFSWKTTRCLHKEHWQQSGGEVNNFYNFRDSWIQGFLSVMATDYSYARASDGMNTIRRV</sequence>
<proteinExistence type="predicted"/>
<evidence type="ECO:0000313" key="1">
    <source>
        <dbReference type="EMBL" id="QIB69669.1"/>
    </source>
</evidence>
<accession>A0A858BWW4</accession>
<organism evidence="1 2">
    <name type="scientific">Aminipila butyrica</name>
    <dbReference type="NCBI Taxonomy" id="433296"/>
    <lineage>
        <taxon>Bacteria</taxon>
        <taxon>Bacillati</taxon>
        <taxon>Bacillota</taxon>
        <taxon>Clostridia</taxon>
        <taxon>Peptostreptococcales</taxon>
        <taxon>Anaerovoracaceae</taxon>
        <taxon>Aminipila</taxon>
    </lineage>
</organism>
<protein>
    <submittedName>
        <fullName evidence="1">Uncharacterized protein</fullName>
    </submittedName>
</protein>
<dbReference type="KEGG" id="abut:Ami103574_10195"/>